<feature type="transmembrane region" description="Helical" evidence="7">
    <location>
        <begin position="464"/>
        <end position="487"/>
    </location>
</feature>
<dbReference type="OrthoDB" id="627262at2759"/>
<comment type="similarity">
    <text evidence="2">Belongs to the YSL (TC 2.A.67.2) family.</text>
</comment>
<evidence type="ECO:0000313" key="8">
    <source>
        <dbReference type="EMBL" id="GAX80823.1"/>
    </source>
</evidence>
<dbReference type="AlphaFoldDB" id="A0A250XCK6"/>
<feature type="transmembrane region" description="Helical" evidence="7">
    <location>
        <begin position="542"/>
        <end position="564"/>
    </location>
</feature>
<gene>
    <name evidence="8" type="ORF">CEUSTIGMA_g8258.t1</name>
</gene>
<evidence type="ECO:0000256" key="2">
    <source>
        <dbReference type="ARBA" id="ARBA00010276"/>
    </source>
</evidence>
<feature type="transmembrane region" description="Helical" evidence="7">
    <location>
        <begin position="679"/>
        <end position="704"/>
    </location>
</feature>
<evidence type="ECO:0000256" key="7">
    <source>
        <dbReference type="SAM" id="Phobius"/>
    </source>
</evidence>
<protein>
    <recommendedName>
        <fullName evidence="10">Metal-nicotianamine transporter YSL6</fullName>
    </recommendedName>
</protein>
<dbReference type="Pfam" id="PF03169">
    <property type="entry name" value="OPT"/>
    <property type="match status" value="1"/>
</dbReference>
<evidence type="ECO:0008006" key="10">
    <source>
        <dbReference type="Google" id="ProtNLM"/>
    </source>
</evidence>
<dbReference type="GO" id="GO:0016020">
    <property type="term" value="C:membrane"/>
    <property type="evidence" value="ECO:0007669"/>
    <property type="project" value="UniProtKB-SubCell"/>
</dbReference>
<feature type="transmembrane region" description="Helical" evidence="7">
    <location>
        <begin position="638"/>
        <end position="659"/>
    </location>
</feature>
<dbReference type="PANTHER" id="PTHR31645:SF0">
    <property type="entry name" value="OLIGOPEPTIDE TRANSPORTER YGL114W-RELATED"/>
    <property type="match status" value="1"/>
</dbReference>
<dbReference type="NCBIfam" id="TIGR00728">
    <property type="entry name" value="OPT_sfam"/>
    <property type="match status" value="1"/>
</dbReference>
<dbReference type="EMBL" id="BEGY01000057">
    <property type="protein sequence ID" value="GAX80823.1"/>
    <property type="molecule type" value="Genomic_DNA"/>
</dbReference>
<dbReference type="Proteomes" id="UP000232323">
    <property type="component" value="Unassembled WGS sequence"/>
</dbReference>
<dbReference type="InterPro" id="IPR004813">
    <property type="entry name" value="OPT"/>
</dbReference>
<evidence type="ECO:0000256" key="5">
    <source>
        <dbReference type="ARBA" id="ARBA00022989"/>
    </source>
</evidence>
<reference evidence="8 9" key="1">
    <citation type="submission" date="2017-08" db="EMBL/GenBank/DDBJ databases">
        <title>Acidophilic green algal genome provides insights into adaptation to an acidic environment.</title>
        <authorList>
            <person name="Hirooka S."/>
            <person name="Hirose Y."/>
            <person name="Kanesaki Y."/>
            <person name="Higuchi S."/>
            <person name="Fujiwara T."/>
            <person name="Onuma R."/>
            <person name="Era A."/>
            <person name="Ohbayashi R."/>
            <person name="Uzuka A."/>
            <person name="Nozaki H."/>
            <person name="Yoshikawa H."/>
            <person name="Miyagishima S.Y."/>
        </authorList>
    </citation>
    <scope>NUCLEOTIDE SEQUENCE [LARGE SCALE GENOMIC DNA]</scope>
    <source>
        <strain evidence="8 9">NIES-2499</strain>
    </source>
</reference>
<organism evidence="8 9">
    <name type="scientific">Chlamydomonas eustigma</name>
    <dbReference type="NCBI Taxonomy" id="1157962"/>
    <lineage>
        <taxon>Eukaryota</taxon>
        <taxon>Viridiplantae</taxon>
        <taxon>Chlorophyta</taxon>
        <taxon>core chlorophytes</taxon>
        <taxon>Chlorophyceae</taxon>
        <taxon>CS clade</taxon>
        <taxon>Chlamydomonadales</taxon>
        <taxon>Chlamydomonadaceae</taxon>
        <taxon>Chlamydomonas</taxon>
    </lineage>
</organism>
<proteinExistence type="inferred from homology"/>
<feature type="transmembrane region" description="Helical" evidence="7">
    <location>
        <begin position="188"/>
        <end position="210"/>
    </location>
</feature>
<evidence type="ECO:0000256" key="4">
    <source>
        <dbReference type="ARBA" id="ARBA00022692"/>
    </source>
</evidence>
<feature type="transmembrane region" description="Helical" evidence="7">
    <location>
        <begin position="138"/>
        <end position="161"/>
    </location>
</feature>
<feature type="transmembrane region" description="Helical" evidence="7">
    <location>
        <begin position="70"/>
        <end position="94"/>
    </location>
</feature>
<dbReference type="STRING" id="1157962.A0A250XCK6"/>
<evidence type="ECO:0000313" key="9">
    <source>
        <dbReference type="Proteomes" id="UP000232323"/>
    </source>
</evidence>
<feature type="transmembrane region" description="Helical" evidence="7">
    <location>
        <begin position="585"/>
        <end position="603"/>
    </location>
</feature>
<comment type="subcellular location">
    <subcellularLocation>
        <location evidence="1">Membrane</location>
        <topology evidence="1">Multi-pass membrane protein</topology>
    </subcellularLocation>
</comment>
<feature type="transmembrane region" description="Helical" evidence="7">
    <location>
        <begin position="319"/>
        <end position="339"/>
    </location>
</feature>
<dbReference type="GO" id="GO:0035673">
    <property type="term" value="F:oligopeptide transmembrane transporter activity"/>
    <property type="evidence" value="ECO:0007669"/>
    <property type="project" value="InterPro"/>
</dbReference>
<evidence type="ECO:0000256" key="3">
    <source>
        <dbReference type="ARBA" id="ARBA00022448"/>
    </source>
</evidence>
<keyword evidence="9" id="KW-1185">Reference proteome</keyword>
<dbReference type="InterPro" id="IPR045035">
    <property type="entry name" value="YSL-like"/>
</dbReference>
<evidence type="ECO:0000256" key="1">
    <source>
        <dbReference type="ARBA" id="ARBA00004141"/>
    </source>
</evidence>
<feature type="transmembrane region" description="Helical" evidence="7">
    <location>
        <begin position="106"/>
        <end position="126"/>
    </location>
</feature>
<keyword evidence="3" id="KW-0813">Transport</keyword>
<feature type="transmembrane region" description="Helical" evidence="7">
    <location>
        <begin position="493"/>
        <end position="512"/>
    </location>
</feature>
<feature type="transmembrane region" description="Helical" evidence="7">
    <location>
        <begin position="359"/>
        <end position="384"/>
    </location>
</feature>
<keyword evidence="4 7" id="KW-0812">Transmembrane</keyword>
<keyword evidence="6 7" id="KW-0472">Membrane</keyword>
<feature type="transmembrane region" description="Helical" evidence="7">
    <location>
        <begin position="716"/>
        <end position="736"/>
    </location>
</feature>
<name>A0A250XCK6_9CHLO</name>
<keyword evidence="5 7" id="KW-1133">Transmembrane helix</keyword>
<comment type="caution">
    <text evidence="8">The sequence shown here is derived from an EMBL/GenBank/DDBJ whole genome shotgun (WGS) entry which is preliminary data.</text>
</comment>
<evidence type="ECO:0000256" key="6">
    <source>
        <dbReference type="ARBA" id="ARBA00023136"/>
    </source>
</evidence>
<dbReference type="PANTHER" id="PTHR31645">
    <property type="entry name" value="OLIGOPEPTIDE TRANSPORTER YGL114W-RELATED"/>
    <property type="match status" value="1"/>
</dbReference>
<sequence>MTQLLRRKIANIFGQKTTNFMDGVHDDTDERIALNANSEPSSNHFEESNSRQLAMNVDPSIHLTSWREQITFRGVVIGASLGAVFCIVVHKLMLTAGLFPTFNTSAGLLSFVMLKGWSWVSGLMGLKGLALAPQETTVVQTFIIACCNLAFSGGFALQLGALSNSTWAIMNTPVPLSGDSVQETDEPIISKTIPLLLCVSIIGVFTVVFFRKLFIIDYQLPYPSGAATGVLINGFFTKKGEATAKRQMNMLVRWMSISFVWGFIKWLYSGKACSVCKTAGITCGGFAKFPTFGLQALKWSWNFDFAINLVGTGMICSHAVDWSIMLGAILSWGILWPVINSKRGIWYPEDTDQSSMQGLYGYKIFITLSIFMSDGLYSICKVLLLSILDMRKQMSLGSTLVSSVDNESGIGTIVGPGQHLSSVDEMDLLKGISSEESKVETFQEVKETEEEKQLRCQVFLADRFPWWLSVLGYLSLMLLGTIVIPLLYPKMKWYQVFTAYLLAVLLALPNTYGDGLTDWDMASMYGKLSIVLFAAWNGAEGGITSGLISCSIVLVATSTAAHLMQDFRTGYLTLSAPKAMFVSQVVGALMGVFLAPLTFQLFWSTGEVGQPDGPYPSPLAKMYRAMAVVGSQGLANTMPPHCGALSLLFFFITLALNIARDFSPAAYRKYLPVPMAIGIPFYLGAYLAVDMCIGSLVNLLWTWIDPLGQQQLSMAVAAGLLVGDGVWTIPASLLAMGNVRAPLCMGFADESLTA</sequence>
<accession>A0A250XCK6</accession>